<dbReference type="EMBL" id="GBXM01050635">
    <property type="protein sequence ID" value="JAH57942.1"/>
    <property type="molecule type" value="Transcribed_RNA"/>
</dbReference>
<sequence>MKCKFSHQIAVHLQQKNVWL</sequence>
<reference evidence="1" key="1">
    <citation type="submission" date="2014-11" db="EMBL/GenBank/DDBJ databases">
        <authorList>
            <person name="Amaro Gonzalez C."/>
        </authorList>
    </citation>
    <scope>NUCLEOTIDE SEQUENCE</scope>
</reference>
<organism evidence="1">
    <name type="scientific">Anguilla anguilla</name>
    <name type="common">European freshwater eel</name>
    <name type="synonym">Muraena anguilla</name>
    <dbReference type="NCBI Taxonomy" id="7936"/>
    <lineage>
        <taxon>Eukaryota</taxon>
        <taxon>Metazoa</taxon>
        <taxon>Chordata</taxon>
        <taxon>Craniata</taxon>
        <taxon>Vertebrata</taxon>
        <taxon>Euteleostomi</taxon>
        <taxon>Actinopterygii</taxon>
        <taxon>Neopterygii</taxon>
        <taxon>Teleostei</taxon>
        <taxon>Anguilliformes</taxon>
        <taxon>Anguillidae</taxon>
        <taxon>Anguilla</taxon>
    </lineage>
</organism>
<accession>A0A0E9TWV7</accession>
<dbReference type="AlphaFoldDB" id="A0A0E9TWV7"/>
<proteinExistence type="predicted"/>
<protein>
    <submittedName>
        <fullName evidence="1">Uncharacterized protein</fullName>
    </submittedName>
</protein>
<evidence type="ECO:0000313" key="1">
    <source>
        <dbReference type="EMBL" id="JAH57942.1"/>
    </source>
</evidence>
<name>A0A0E9TWV7_ANGAN</name>
<reference evidence="1" key="2">
    <citation type="journal article" date="2015" name="Fish Shellfish Immunol.">
        <title>Early steps in the European eel (Anguilla anguilla)-Vibrio vulnificus interaction in the gills: Role of the RtxA13 toxin.</title>
        <authorList>
            <person name="Callol A."/>
            <person name="Pajuelo D."/>
            <person name="Ebbesson L."/>
            <person name="Teles M."/>
            <person name="MacKenzie S."/>
            <person name="Amaro C."/>
        </authorList>
    </citation>
    <scope>NUCLEOTIDE SEQUENCE</scope>
</reference>